<keyword evidence="4 7" id="KW-0812">Transmembrane</keyword>
<evidence type="ECO:0000256" key="5">
    <source>
        <dbReference type="ARBA" id="ARBA00022989"/>
    </source>
</evidence>
<reference evidence="9 10" key="1">
    <citation type="submission" date="2020-08" db="EMBL/GenBank/DDBJ databases">
        <authorList>
            <person name="Liu C."/>
            <person name="Sun Q."/>
        </authorList>
    </citation>
    <scope>NUCLEOTIDE SEQUENCE [LARGE SCALE GENOMIC DNA]</scope>
    <source>
        <strain evidence="9 10">NSJ-62</strain>
    </source>
</reference>
<evidence type="ECO:0000256" key="2">
    <source>
        <dbReference type="ARBA" id="ARBA00022448"/>
    </source>
</evidence>
<feature type="transmembrane region" description="Helical" evidence="7">
    <location>
        <begin position="258"/>
        <end position="279"/>
    </location>
</feature>
<keyword evidence="5 7" id="KW-1133">Transmembrane helix</keyword>
<keyword evidence="6 7" id="KW-0472">Membrane</keyword>
<comment type="subcellular location">
    <subcellularLocation>
        <location evidence="1">Cell membrane</location>
        <topology evidence="1">Multi-pass membrane protein</topology>
    </subcellularLocation>
</comment>
<feature type="domain" description="Major facilitator superfamily (MFS) profile" evidence="8">
    <location>
        <begin position="10"/>
        <end position="409"/>
    </location>
</feature>
<dbReference type="Gene3D" id="1.20.1250.20">
    <property type="entry name" value="MFS general substrate transporter like domains"/>
    <property type="match status" value="1"/>
</dbReference>
<accession>A0A7G9B1J6</accession>
<keyword evidence="3" id="KW-1003">Cell membrane</keyword>
<evidence type="ECO:0000256" key="4">
    <source>
        <dbReference type="ARBA" id="ARBA00022692"/>
    </source>
</evidence>
<keyword evidence="10" id="KW-1185">Reference proteome</keyword>
<evidence type="ECO:0000313" key="9">
    <source>
        <dbReference type="EMBL" id="QNL43427.1"/>
    </source>
</evidence>
<keyword evidence="2" id="KW-0813">Transport</keyword>
<feature type="transmembrane region" description="Helical" evidence="7">
    <location>
        <begin position="221"/>
        <end position="252"/>
    </location>
</feature>
<dbReference type="CDD" id="cd06173">
    <property type="entry name" value="MFS_MefA_like"/>
    <property type="match status" value="1"/>
</dbReference>
<dbReference type="GO" id="GO:0005886">
    <property type="term" value="C:plasma membrane"/>
    <property type="evidence" value="ECO:0007669"/>
    <property type="project" value="UniProtKB-SubCell"/>
</dbReference>
<feature type="transmembrane region" description="Helical" evidence="7">
    <location>
        <begin position="317"/>
        <end position="342"/>
    </location>
</feature>
<dbReference type="InterPro" id="IPR020846">
    <property type="entry name" value="MFS_dom"/>
</dbReference>
<sequence length="412" mass="43421">MKPVTLFRRDFTLVVIGQIISLFGNAILRFALPLYLLRSTGSSTLFGAVNAAAFVPLILCSPLGGVLADRFRKQRIMVYLDFSTAGLIFLFYLLYDAVPLVPLMVVSLMLLYGISGAYQPAVQSSIPALIPPEQITQANAVINMVSTLSGLLGPVTGGILFSLWGIVPILLVSVFCFLASAVMELFIHIPCIPQSTHGSALAVVRGDLRESWQFIRREKPVFLPAVAVLALFNLVLSAAMIVGIPVMVVTLLGMGDTALGMTQGALGLGGLAGGVLAGILGGRLKLRHGSLLLAVCALTAGVMGAALLPGVPRQAGYLLITVMSFTAMAASTLFTVLMCSAVQRQTPPHLIGKVMAFVLAAANCASPLGQALYGRLFDLWDGCFVALGAAASSLLIALYARGVFLRLERENG</sequence>
<feature type="transmembrane region" description="Helical" evidence="7">
    <location>
        <begin position="12"/>
        <end position="32"/>
    </location>
</feature>
<proteinExistence type="predicted"/>
<feature type="transmembrane region" description="Helical" evidence="7">
    <location>
        <begin position="379"/>
        <end position="400"/>
    </location>
</feature>
<feature type="transmembrane region" description="Helical" evidence="7">
    <location>
        <begin position="291"/>
        <end position="311"/>
    </location>
</feature>
<feature type="transmembrane region" description="Helical" evidence="7">
    <location>
        <begin position="44"/>
        <end position="64"/>
    </location>
</feature>
<evidence type="ECO:0000313" key="10">
    <source>
        <dbReference type="Proteomes" id="UP000515960"/>
    </source>
</evidence>
<name>A0A7G9B1J6_9FIRM</name>
<organism evidence="9 10">
    <name type="scientific">Oscillibacter hominis</name>
    <dbReference type="NCBI Taxonomy" id="2763056"/>
    <lineage>
        <taxon>Bacteria</taxon>
        <taxon>Bacillati</taxon>
        <taxon>Bacillota</taxon>
        <taxon>Clostridia</taxon>
        <taxon>Eubacteriales</taxon>
        <taxon>Oscillospiraceae</taxon>
        <taxon>Oscillibacter</taxon>
    </lineage>
</organism>
<dbReference type="RefSeq" id="WP_187332018.1">
    <property type="nucleotide sequence ID" value="NZ_CP060490.1"/>
</dbReference>
<feature type="transmembrane region" description="Helical" evidence="7">
    <location>
        <begin position="354"/>
        <end position="373"/>
    </location>
</feature>
<dbReference type="PANTHER" id="PTHR43266:SF9">
    <property type="entry name" value="PERMEASE, MAJOR FACILITATOR SUPERFAMILY-RELATED"/>
    <property type="match status" value="1"/>
</dbReference>
<evidence type="ECO:0000256" key="6">
    <source>
        <dbReference type="ARBA" id="ARBA00023136"/>
    </source>
</evidence>
<evidence type="ECO:0000259" key="8">
    <source>
        <dbReference type="PROSITE" id="PS50850"/>
    </source>
</evidence>
<dbReference type="SUPFAM" id="SSF103473">
    <property type="entry name" value="MFS general substrate transporter"/>
    <property type="match status" value="1"/>
</dbReference>
<protein>
    <submittedName>
        <fullName evidence="9">MFS transporter</fullName>
    </submittedName>
</protein>
<feature type="transmembrane region" description="Helical" evidence="7">
    <location>
        <begin position="166"/>
        <end position="187"/>
    </location>
</feature>
<dbReference type="InterPro" id="IPR036259">
    <property type="entry name" value="MFS_trans_sf"/>
</dbReference>
<dbReference type="KEGG" id="ohi:H8790_07945"/>
<dbReference type="Proteomes" id="UP000515960">
    <property type="component" value="Chromosome"/>
</dbReference>
<dbReference type="AlphaFoldDB" id="A0A7G9B1J6"/>
<dbReference type="EMBL" id="CP060490">
    <property type="protein sequence ID" value="QNL43427.1"/>
    <property type="molecule type" value="Genomic_DNA"/>
</dbReference>
<dbReference type="PANTHER" id="PTHR43266">
    <property type="entry name" value="MACROLIDE-EFFLUX PROTEIN"/>
    <property type="match status" value="1"/>
</dbReference>
<gene>
    <name evidence="9" type="ORF">H8790_07945</name>
</gene>
<evidence type="ECO:0000256" key="7">
    <source>
        <dbReference type="SAM" id="Phobius"/>
    </source>
</evidence>
<dbReference type="InterPro" id="IPR011701">
    <property type="entry name" value="MFS"/>
</dbReference>
<dbReference type="Pfam" id="PF07690">
    <property type="entry name" value="MFS_1"/>
    <property type="match status" value="1"/>
</dbReference>
<dbReference type="GO" id="GO:0022857">
    <property type="term" value="F:transmembrane transporter activity"/>
    <property type="evidence" value="ECO:0007669"/>
    <property type="project" value="InterPro"/>
</dbReference>
<dbReference type="PROSITE" id="PS50850">
    <property type="entry name" value="MFS"/>
    <property type="match status" value="1"/>
</dbReference>
<evidence type="ECO:0000256" key="1">
    <source>
        <dbReference type="ARBA" id="ARBA00004651"/>
    </source>
</evidence>
<evidence type="ECO:0000256" key="3">
    <source>
        <dbReference type="ARBA" id="ARBA00022475"/>
    </source>
</evidence>